<dbReference type="InterPro" id="IPR004347">
    <property type="entry name" value="Pup_ligase/deamidase"/>
</dbReference>
<organism evidence="1 2">
    <name type="scientific">Candidatus Sungbacteria bacterium RIFCSPLOWO2_01_FULL_47_10</name>
    <dbReference type="NCBI Taxonomy" id="1802276"/>
    <lineage>
        <taxon>Bacteria</taxon>
        <taxon>Candidatus Sungiibacteriota</taxon>
    </lineage>
</organism>
<evidence type="ECO:0000313" key="2">
    <source>
        <dbReference type="Proteomes" id="UP000177982"/>
    </source>
</evidence>
<dbReference type="Proteomes" id="UP000177982">
    <property type="component" value="Unassembled WGS sequence"/>
</dbReference>
<protein>
    <recommendedName>
        <fullName evidence="3">Pup--protein ligase</fullName>
    </recommendedName>
</protein>
<dbReference type="EMBL" id="MHQO01000024">
    <property type="protein sequence ID" value="OHA06764.1"/>
    <property type="molecule type" value="Genomic_DNA"/>
</dbReference>
<reference evidence="1 2" key="1">
    <citation type="journal article" date="2016" name="Nat. Commun.">
        <title>Thousands of microbial genomes shed light on interconnected biogeochemical processes in an aquifer system.</title>
        <authorList>
            <person name="Anantharaman K."/>
            <person name="Brown C.T."/>
            <person name="Hug L.A."/>
            <person name="Sharon I."/>
            <person name="Castelle C.J."/>
            <person name="Probst A.J."/>
            <person name="Thomas B.C."/>
            <person name="Singh A."/>
            <person name="Wilkins M.J."/>
            <person name="Karaoz U."/>
            <person name="Brodie E.L."/>
            <person name="Williams K.H."/>
            <person name="Hubbard S.S."/>
            <person name="Banfield J.F."/>
        </authorList>
    </citation>
    <scope>NUCLEOTIDE SEQUENCE [LARGE SCALE GENOMIC DNA]</scope>
</reference>
<name>A0A1G2L5G3_9BACT</name>
<gene>
    <name evidence="1" type="ORF">A2934_01170</name>
</gene>
<proteinExistence type="predicted"/>
<sequence>MKKRGVFSMAKPPSDRKDIKPRIIGTETEYALFSGMQNMFLDPKAAPTYISNFHIFLETFPRPSLARPNYTGFLYNGGRVYIDTGFHPEYATPECQSARTAVIYERAGQYMMEQAEEFLNACMRNQDLAREYLSDPAFDAYRDAFAEKLNKKYFPVRIFRNNMTLETLPTTPDYVSWGFHENYSIPSRIELAKIEKVMIPFFITRQLYGGSGWLITNNKTGPSLCLAQRPLVMQLTMSSGTTSNRPLINTRDEPHAAGDLLRRLHIIIGDANMSPWAQWLKLAATSLVLDLVEDEMFLEGLDFSPPNNPITLLRDICKDTTFSTPFFMGPKLHTAVSLQRFYLDLVQRYYLVEERREATQEIRNAIAFWQAVLDAIERSDIALLAPFLDNFAKLCLFDTIIQETGLSFKKPAHDRSSSERKKFLEIPFDRLKSLDLMYHRVLRRESVYAKFQNTSLCREERKKFSTRLPFLANEFFTDADIETAWWYPPEGRGRWRGAFIEFAETINRIEPVFSIGIDWSICRFRQREQDSDTLFKNDDPWCEMTADLKSKLDAVRYS</sequence>
<dbReference type="Pfam" id="PF03136">
    <property type="entry name" value="Pup_ligase"/>
    <property type="match status" value="1"/>
</dbReference>
<accession>A0A1G2L5G3</accession>
<dbReference type="AlphaFoldDB" id="A0A1G2L5G3"/>
<dbReference type="PANTHER" id="PTHR42307:SF2">
    <property type="entry name" value="PUP DEAMIDASE_DEPUPYLASE"/>
    <property type="match status" value="1"/>
</dbReference>
<dbReference type="GO" id="GO:0019941">
    <property type="term" value="P:modification-dependent protein catabolic process"/>
    <property type="evidence" value="ECO:0007669"/>
    <property type="project" value="InterPro"/>
</dbReference>
<comment type="caution">
    <text evidence="1">The sequence shown here is derived from an EMBL/GenBank/DDBJ whole genome shotgun (WGS) entry which is preliminary data.</text>
</comment>
<evidence type="ECO:0008006" key="3">
    <source>
        <dbReference type="Google" id="ProtNLM"/>
    </source>
</evidence>
<dbReference type="GO" id="GO:0070490">
    <property type="term" value="P:protein pupylation"/>
    <property type="evidence" value="ECO:0007669"/>
    <property type="project" value="TreeGrafter"/>
</dbReference>
<dbReference type="GO" id="GO:0010498">
    <property type="term" value="P:proteasomal protein catabolic process"/>
    <property type="evidence" value="ECO:0007669"/>
    <property type="project" value="InterPro"/>
</dbReference>
<evidence type="ECO:0000313" key="1">
    <source>
        <dbReference type="EMBL" id="OHA06764.1"/>
    </source>
</evidence>
<dbReference type="PANTHER" id="PTHR42307">
    <property type="entry name" value="PUP DEAMIDASE/DEPUPYLASE"/>
    <property type="match status" value="1"/>
</dbReference>
<dbReference type="GO" id="GO:0005524">
    <property type="term" value="F:ATP binding"/>
    <property type="evidence" value="ECO:0007669"/>
    <property type="project" value="TreeGrafter"/>
</dbReference>